<evidence type="ECO:0000256" key="1">
    <source>
        <dbReference type="ARBA" id="ARBA00022598"/>
    </source>
</evidence>
<evidence type="ECO:0000313" key="4">
    <source>
        <dbReference type="EMBL" id="MBB4965559.1"/>
    </source>
</evidence>
<evidence type="ECO:0000259" key="3">
    <source>
        <dbReference type="Pfam" id="PF13193"/>
    </source>
</evidence>
<dbReference type="InterPro" id="IPR025110">
    <property type="entry name" value="AMP-bd_C"/>
</dbReference>
<keyword evidence="5" id="KW-1185">Reference proteome</keyword>
<keyword evidence="1 4" id="KW-0436">Ligase</keyword>
<evidence type="ECO:0000313" key="5">
    <source>
        <dbReference type="Proteomes" id="UP000542674"/>
    </source>
</evidence>
<sequence>MTANLAGYLASRAAENGWSARPAYYDGDDVHTFEDVHRGAARFAAGFAARGLARGGRVLLALPDGIDAVWAFLGAARLGAVAVPVNSTLHPDEIALATRVAQPDLVVAEADLAGLFDAVVDPAELRAVTDEAPVADVTADDPAYAAFTSGTTGDPKLCFHTHGDPGVYEQAIGEVVGITPRDVTFSVSRLYFSYGLGNSILFPLHRGGATVLSRERATEDEALRLVRRHGVTVLYGQPSFFARLLRHPDHAALSGLRLALVAGEVLPESLESRLREVLGGRLLNIFGTTEIGHALVANTPDARRDGSIGRILPPYRLRIVDDNGDEAAPGVEGRLEVAGPTIALGSRRGGDGPLRAEGWYATGDAATVDAEGFVRLHGRLDDIEIVGGQNVHPTEIEDLLMQHPDVQEAGVCSTRRETGVTTLRAFVALKADGPSPDRVRAELLATAKEKLTWYKVPEDVVFVTALPRTPTGKLRRREVRTMAAAR</sequence>
<dbReference type="RefSeq" id="WP_184669154.1">
    <property type="nucleotide sequence ID" value="NZ_BAABAI010000029.1"/>
</dbReference>
<dbReference type="InterPro" id="IPR000873">
    <property type="entry name" value="AMP-dep_synth/lig_dom"/>
</dbReference>
<feature type="domain" description="AMP-binding enzyme C-terminal" evidence="3">
    <location>
        <begin position="395"/>
        <end position="473"/>
    </location>
</feature>
<dbReference type="Gene3D" id="3.40.50.12780">
    <property type="entry name" value="N-terminal domain of ligase-like"/>
    <property type="match status" value="1"/>
</dbReference>
<dbReference type="Proteomes" id="UP000542674">
    <property type="component" value="Unassembled WGS sequence"/>
</dbReference>
<dbReference type="EMBL" id="JACHJS010000001">
    <property type="protein sequence ID" value="MBB4965559.1"/>
    <property type="molecule type" value="Genomic_DNA"/>
</dbReference>
<dbReference type="Gene3D" id="3.30.300.30">
    <property type="match status" value="1"/>
</dbReference>
<gene>
    <name evidence="4" type="ORF">F4559_002918</name>
</gene>
<dbReference type="GO" id="GO:0044550">
    <property type="term" value="P:secondary metabolite biosynthetic process"/>
    <property type="evidence" value="ECO:0007669"/>
    <property type="project" value="TreeGrafter"/>
</dbReference>
<organism evidence="4 5">
    <name type="scientific">Saccharothrix violaceirubra</name>
    <dbReference type="NCBI Taxonomy" id="413306"/>
    <lineage>
        <taxon>Bacteria</taxon>
        <taxon>Bacillati</taxon>
        <taxon>Actinomycetota</taxon>
        <taxon>Actinomycetes</taxon>
        <taxon>Pseudonocardiales</taxon>
        <taxon>Pseudonocardiaceae</taxon>
        <taxon>Saccharothrix</taxon>
    </lineage>
</organism>
<dbReference type="GO" id="GO:0016878">
    <property type="term" value="F:acid-thiol ligase activity"/>
    <property type="evidence" value="ECO:0007669"/>
    <property type="project" value="TreeGrafter"/>
</dbReference>
<name>A0A7W7T2W2_9PSEU</name>
<feature type="domain" description="AMP-dependent synthetase/ligase" evidence="2">
    <location>
        <begin position="16"/>
        <end position="345"/>
    </location>
</feature>
<proteinExistence type="predicted"/>
<dbReference type="SUPFAM" id="SSF56801">
    <property type="entry name" value="Acetyl-CoA synthetase-like"/>
    <property type="match status" value="1"/>
</dbReference>
<dbReference type="Pfam" id="PF13193">
    <property type="entry name" value="AMP-binding_C"/>
    <property type="match status" value="1"/>
</dbReference>
<evidence type="ECO:0000259" key="2">
    <source>
        <dbReference type="Pfam" id="PF00501"/>
    </source>
</evidence>
<reference evidence="4 5" key="1">
    <citation type="submission" date="2020-08" db="EMBL/GenBank/DDBJ databases">
        <title>Sequencing the genomes of 1000 actinobacteria strains.</title>
        <authorList>
            <person name="Klenk H.-P."/>
        </authorList>
    </citation>
    <scope>NUCLEOTIDE SEQUENCE [LARGE SCALE GENOMIC DNA]</scope>
    <source>
        <strain evidence="4 5">DSM 45084</strain>
    </source>
</reference>
<dbReference type="Pfam" id="PF00501">
    <property type="entry name" value="AMP-binding"/>
    <property type="match status" value="1"/>
</dbReference>
<comment type="caution">
    <text evidence="4">The sequence shown here is derived from an EMBL/GenBank/DDBJ whole genome shotgun (WGS) entry which is preliminary data.</text>
</comment>
<dbReference type="PANTHER" id="PTHR43352">
    <property type="entry name" value="ACETYL-COA SYNTHETASE"/>
    <property type="match status" value="1"/>
</dbReference>
<dbReference type="AlphaFoldDB" id="A0A7W7T2W2"/>
<accession>A0A7W7T2W2</accession>
<dbReference type="PANTHER" id="PTHR43352:SF1">
    <property type="entry name" value="ANTHRANILATE--COA LIGASE"/>
    <property type="match status" value="1"/>
</dbReference>
<dbReference type="InterPro" id="IPR045851">
    <property type="entry name" value="AMP-bd_C_sf"/>
</dbReference>
<dbReference type="InterPro" id="IPR042099">
    <property type="entry name" value="ANL_N_sf"/>
</dbReference>
<protein>
    <submittedName>
        <fullName evidence="4">Fatty acid CoA ligase FadD22</fullName>
    </submittedName>
</protein>